<dbReference type="Pfam" id="PF00534">
    <property type="entry name" value="Glycos_transf_1"/>
    <property type="match status" value="1"/>
</dbReference>
<dbReference type="Proteomes" id="UP001204798">
    <property type="component" value="Unassembled WGS sequence"/>
</dbReference>
<accession>A0ABT2EPL0</accession>
<reference evidence="4 5" key="1">
    <citation type="submission" date="2022-08" db="EMBL/GenBank/DDBJ databases">
        <title>Bacterial and archaeal communities from various locations to study Microbial Dark Matter (Phase II).</title>
        <authorList>
            <person name="Stepanauskas R."/>
        </authorList>
    </citation>
    <scope>NUCLEOTIDE SEQUENCE [LARGE SCALE GENOMIC DNA]</scope>
    <source>
        <strain evidence="4 5">PD1</strain>
    </source>
</reference>
<dbReference type="PANTHER" id="PTHR46401">
    <property type="entry name" value="GLYCOSYLTRANSFERASE WBBK-RELATED"/>
    <property type="match status" value="1"/>
</dbReference>
<comment type="caution">
    <text evidence="4">The sequence shown here is derived from an EMBL/GenBank/DDBJ whole genome shotgun (WGS) entry which is preliminary data.</text>
</comment>
<evidence type="ECO:0000256" key="1">
    <source>
        <dbReference type="ARBA" id="ARBA00022679"/>
    </source>
</evidence>
<feature type="domain" description="Glycosyltransferase subfamily 4-like N-terminal" evidence="3">
    <location>
        <begin position="49"/>
        <end position="169"/>
    </location>
</feature>
<sequence length="366" mass="41357">MARIALDARPLEKTYRTGVENVGAQFARLILQVPNRHAWHFYFTDPPKRKLPPSIRWRFYRGPAWLRLVVPFWLLVDRIDLVHFYISYVPPLVRLIRTRTVVTVCDVMWLDDLSIIDPPSRKFIVKGVLPSLRFRTDHFIAISKATRNDLVSKLGIKPERISVVFPCVEEQMKPHPNASEAVKRLCGLDGPFLLFVGTAKPNKNIGRLLDAFSQLRARYPNAQLVIAGFVLPFWDETKRILRGEPGVKWFQYVPDEHLPILYSACTALVSPSLNEGFGLPLLEAMACGAPVLAGNTGAQPEVVGDAGILVNPYDTDAITQALFALWEDASLRHQLSQKALERARSFTPQRTLQQLLAAYETALRGR</sequence>
<dbReference type="InterPro" id="IPR028098">
    <property type="entry name" value="Glyco_trans_4-like_N"/>
</dbReference>
<evidence type="ECO:0000259" key="3">
    <source>
        <dbReference type="Pfam" id="PF13439"/>
    </source>
</evidence>
<organism evidence="4 5">
    <name type="scientific">Candidatus Fervidibacter sacchari</name>
    <dbReference type="NCBI Taxonomy" id="1448929"/>
    <lineage>
        <taxon>Bacteria</taxon>
        <taxon>Candidatus Fervidibacterota</taxon>
        <taxon>Candidatus Fervidibacter</taxon>
    </lineage>
</organism>
<dbReference type="InterPro" id="IPR001296">
    <property type="entry name" value="Glyco_trans_1"/>
</dbReference>
<protein>
    <submittedName>
        <fullName evidence="4">Glycosyltransferase involved in cell wall biosynthesis</fullName>
    </submittedName>
</protein>
<dbReference type="PANTHER" id="PTHR46401:SF2">
    <property type="entry name" value="GLYCOSYLTRANSFERASE WBBK-RELATED"/>
    <property type="match status" value="1"/>
</dbReference>
<dbReference type="CDD" id="cd03809">
    <property type="entry name" value="GT4_MtfB-like"/>
    <property type="match status" value="1"/>
</dbReference>
<feature type="domain" description="Glycosyl transferase family 1" evidence="2">
    <location>
        <begin position="189"/>
        <end position="340"/>
    </location>
</feature>
<evidence type="ECO:0000313" key="4">
    <source>
        <dbReference type="EMBL" id="MCS3919898.1"/>
    </source>
</evidence>
<proteinExistence type="predicted"/>
<dbReference type="RefSeq" id="WP_259096834.1">
    <property type="nucleotide sequence ID" value="NZ_CP130454.1"/>
</dbReference>
<keyword evidence="1" id="KW-0808">Transferase</keyword>
<keyword evidence="5" id="KW-1185">Reference proteome</keyword>
<dbReference type="Pfam" id="PF13439">
    <property type="entry name" value="Glyco_transf_4"/>
    <property type="match status" value="1"/>
</dbReference>
<gene>
    <name evidence="4" type="ORF">M2350_002315</name>
</gene>
<dbReference type="SUPFAM" id="SSF53756">
    <property type="entry name" value="UDP-Glycosyltransferase/glycogen phosphorylase"/>
    <property type="match status" value="1"/>
</dbReference>
<evidence type="ECO:0000259" key="2">
    <source>
        <dbReference type="Pfam" id="PF00534"/>
    </source>
</evidence>
<dbReference type="Gene3D" id="3.40.50.2000">
    <property type="entry name" value="Glycogen Phosphorylase B"/>
    <property type="match status" value="2"/>
</dbReference>
<name>A0ABT2EPL0_9BACT</name>
<dbReference type="EMBL" id="JANUCP010000004">
    <property type="protein sequence ID" value="MCS3919898.1"/>
    <property type="molecule type" value="Genomic_DNA"/>
</dbReference>
<evidence type="ECO:0000313" key="5">
    <source>
        <dbReference type="Proteomes" id="UP001204798"/>
    </source>
</evidence>